<evidence type="ECO:0000313" key="2">
    <source>
        <dbReference type="EMBL" id="KGL96819.1"/>
    </source>
</evidence>
<reference evidence="3" key="1">
    <citation type="journal article" date="2014" name="Science">
        <title>Comparative genomics reveals insights into avian genome evolution and adaptation.</title>
        <authorList>
            <consortium name="Avian Genome Consortium"/>
            <person name="Zhang G."/>
            <person name="Li C."/>
            <person name="Li Q."/>
            <person name="Li B."/>
            <person name="Larkin D.M."/>
            <person name="Lee C."/>
            <person name="Storz J.F."/>
            <person name="Antunes A."/>
            <person name="Greenwold M.J."/>
            <person name="Meredith R.W."/>
            <person name="Odeen A."/>
            <person name="Cui J."/>
            <person name="Zhou Q."/>
            <person name="Xu L."/>
            <person name="Pan H."/>
            <person name="Wang Z."/>
            <person name="Jin L."/>
            <person name="Zhang P."/>
            <person name="Hu H."/>
            <person name="Yang W."/>
            <person name="Hu J."/>
            <person name="Xiao J."/>
            <person name="Yang Z."/>
            <person name="Liu Y."/>
            <person name="Xie Q."/>
            <person name="Yu H."/>
            <person name="Lian J."/>
            <person name="Wen P."/>
            <person name="Zhang F."/>
            <person name="Li H."/>
            <person name="Zeng Y."/>
            <person name="Xiong Z."/>
            <person name="Liu S."/>
            <person name="Zhou L."/>
            <person name="Huang Z."/>
            <person name="An N."/>
            <person name="Wang J."/>
            <person name="Zheng Q."/>
            <person name="Xiong Y."/>
            <person name="Wang G."/>
            <person name="Wang B."/>
            <person name="Wang J."/>
            <person name="Fan Y."/>
            <person name="da Fonseca R.R."/>
            <person name="Alfaro-Nunez A."/>
            <person name="Schubert M."/>
            <person name="Orlando L."/>
            <person name="Mourier T."/>
            <person name="Howard J.T."/>
            <person name="Ganapathy G."/>
            <person name="Pfenning A."/>
            <person name="Whitney O."/>
            <person name="Rivas M.V."/>
            <person name="Hara E."/>
            <person name="Smith J."/>
            <person name="Farre M."/>
            <person name="Narayan J."/>
            <person name="Slavov G."/>
            <person name="Romanov M.N."/>
            <person name="Borges R."/>
            <person name="Machado J.P."/>
            <person name="Khan I."/>
            <person name="Springer M.S."/>
            <person name="Gatesy J."/>
            <person name="Hoffmann F.G."/>
            <person name="Opazo J.C."/>
            <person name="Hastad O."/>
            <person name="Sawyer R.H."/>
            <person name="Kim H."/>
            <person name="Kim K.W."/>
            <person name="Kim H.J."/>
            <person name="Cho S."/>
            <person name="Li N."/>
            <person name="Huang Y."/>
            <person name="Bruford M.W."/>
            <person name="Zhan X."/>
            <person name="Dixon A."/>
            <person name="Bertelsen M.F."/>
            <person name="Derryberry E."/>
            <person name="Warren W."/>
            <person name="Wilson R.K."/>
            <person name="Li S."/>
            <person name="Ray D.A."/>
            <person name="Green R.E."/>
            <person name="O'Brien S.J."/>
            <person name="Griffin D."/>
            <person name="Johnson W.E."/>
            <person name="Haussler D."/>
            <person name="Ryder O.A."/>
            <person name="Willerslev E."/>
            <person name="Graves G.R."/>
            <person name="Alstrom P."/>
            <person name="Fjeldsa J."/>
            <person name="Mindell D.P."/>
            <person name="Edwards S.V."/>
            <person name="Braun E.L."/>
            <person name="Rahbek C."/>
            <person name="Burt D.W."/>
            <person name="Houde P."/>
            <person name="Zhang Y."/>
            <person name="Yang H."/>
            <person name="Wang J."/>
            <person name="Jarvis E.D."/>
            <person name="Gilbert M.T."/>
            <person name="Wang J."/>
        </authorList>
    </citation>
    <scope>NUCLEOTIDE SEQUENCE [LARGE SCALE GENOMIC DNA]</scope>
</reference>
<feature type="non-terminal residue" evidence="2">
    <location>
        <position position="1"/>
    </location>
</feature>
<evidence type="ECO:0000313" key="3">
    <source>
        <dbReference type="Proteomes" id="UP000053858"/>
    </source>
</evidence>
<accession>A0A0A0AQI7</accession>
<protein>
    <submittedName>
        <fullName evidence="2">Uncharacterized protein</fullName>
    </submittedName>
</protein>
<keyword evidence="3" id="KW-1185">Reference proteome</keyword>
<feature type="region of interest" description="Disordered" evidence="1">
    <location>
        <begin position="15"/>
        <end position="65"/>
    </location>
</feature>
<feature type="compositionally biased region" description="Polar residues" evidence="1">
    <location>
        <begin position="22"/>
        <end position="41"/>
    </location>
</feature>
<name>A0A0A0AQI7_CHAVO</name>
<dbReference type="Proteomes" id="UP000053858">
    <property type="component" value="Unassembled WGS sequence"/>
</dbReference>
<feature type="compositionally biased region" description="Basic residues" evidence="1">
    <location>
        <begin position="50"/>
        <end position="60"/>
    </location>
</feature>
<gene>
    <name evidence="2" type="ORF">N301_16733</name>
</gene>
<dbReference type="EMBL" id="KL872721">
    <property type="protein sequence ID" value="KGL96819.1"/>
    <property type="molecule type" value="Genomic_DNA"/>
</dbReference>
<organism evidence="2 3">
    <name type="scientific">Charadrius vociferus</name>
    <name type="common">Killdeer</name>
    <name type="synonym">Aegialitis vocifera</name>
    <dbReference type="NCBI Taxonomy" id="50402"/>
    <lineage>
        <taxon>Eukaryota</taxon>
        <taxon>Metazoa</taxon>
        <taxon>Chordata</taxon>
        <taxon>Craniata</taxon>
        <taxon>Vertebrata</taxon>
        <taxon>Euteleostomi</taxon>
        <taxon>Archelosauria</taxon>
        <taxon>Archosauria</taxon>
        <taxon>Dinosauria</taxon>
        <taxon>Saurischia</taxon>
        <taxon>Theropoda</taxon>
        <taxon>Coelurosauria</taxon>
        <taxon>Aves</taxon>
        <taxon>Neognathae</taxon>
        <taxon>Neoaves</taxon>
        <taxon>Charadriiformes</taxon>
        <taxon>Charadriidae</taxon>
        <taxon>Charadrius</taxon>
    </lineage>
</organism>
<evidence type="ECO:0000256" key="1">
    <source>
        <dbReference type="SAM" id="MobiDB-lite"/>
    </source>
</evidence>
<sequence length="95" mass="10621">PFSLSSSRPQFKLKRVLVPTLQPETQRSGFQNTSNPQLTTKSDGEDWPRRPLRKKKKIKKSGSLPEQANALRGCLWGKRNVKCQQNSINSGSGGK</sequence>
<dbReference type="AlphaFoldDB" id="A0A0A0AQI7"/>
<proteinExistence type="predicted"/>
<feature type="non-terminal residue" evidence="2">
    <location>
        <position position="95"/>
    </location>
</feature>